<dbReference type="EMBL" id="QWEZ01000001">
    <property type="protein sequence ID" value="RRJ84605.1"/>
    <property type="molecule type" value="Genomic_DNA"/>
</dbReference>
<evidence type="ECO:0000259" key="1">
    <source>
        <dbReference type="Pfam" id="PF00535"/>
    </source>
</evidence>
<accession>A0A3P3VPG3</accession>
<proteinExistence type="predicted"/>
<dbReference type="Proteomes" id="UP000280792">
    <property type="component" value="Unassembled WGS sequence"/>
</dbReference>
<protein>
    <submittedName>
        <fullName evidence="2">Glycosyltransferase</fullName>
    </submittedName>
</protein>
<dbReference type="InterPro" id="IPR050834">
    <property type="entry name" value="Glycosyltransf_2"/>
</dbReference>
<evidence type="ECO:0000313" key="3">
    <source>
        <dbReference type="Proteomes" id="UP000280792"/>
    </source>
</evidence>
<evidence type="ECO:0000313" key="2">
    <source>
        <dbReference type="EMBL" id="RRJ84605.1"/>
    </source>
</evidence>
<dbReference type="PANTHER" id="PTHR43685">
    <property type="entry name" value="GLYCOSYLTRANSFERASE"/>
    <property type="match status" value="1"/>
</dbReference>
<keyword evidence="3" id="KW-1185">Reference proteome</keyword>
<dbReference type="InterPro" id="IPR001173">
    <property type="entry name" value="Glyco_trans_2-like"/>
</dbReference>
<reference evidence="2 3" key="2">
    <citation type="submission" date="2018-12" db="EMBL/GenBank/DDBJ databases">
        <title>Simiduia agarivorans gen. nov., sp. nov., a marine, agarolytic bacterium isolated from shallow coastal water from Keelung, Taiwan.</title>
        <authorList>
            <person name="Shieh W.Y."/>
        </authorList>
    </citation>
    <scope>NUCLEOTIDE SEQUENCE [LARGE SCALE GENOMIC DNA]</scope>
    <source>
        <strain evidence="2 3">GTF-13</strain>
    </source>
</reference>
<keyword evidence="2" id="KW-0808">Transferase</keyword>
<sequence>MRLSTDKIEISIIMPSYNAAAFIAQSITSVKEQSFRYWELIIVDDGSDDGSSDLVESFLSDPRIKLIQQDHLGAAKARNHALSVAKGAFIAFLDADDWWEPEFLKAMLTASRSSDADISYCGWQRTGLPEKLCPRYVPPDYSKEGLVEALMRENIWPIHAALTRAELIKRLGGFDETLPCCMDFDLWLRASPDIKVTLVPEVLAYYRFHGTGQITSQKARLVIVHLEVQLDFLKQHSEIAARFTPEQIEYWTWDRVRRKAYGNFWHANLDTSSQLFRYLLRRGKWRLSDLRHILFSLLPPQVQRRIPLGPSLPS</sequence>
<dbReference type="PANTHER" id="PTHR43685:SF2">
    <property type="entry name" value="GLYCOSYLTRANSFERASE 2-LIKE DOMAIN-CONTAINING PROTEIN"/>
    <property type="match status" value="1"/>
</dbReference>
<dbReference type="InterPro" id="IPR029044">
    <property type="entry name" value="Nucleotide-diphossugar_trans"/>
</dbReference>
<dbReference type="AlphaFoldDB" id="A0A3P3VPG3"/>
<dbReference type="GO" id="GO:0016740">
    <property type="term" value="F:transferase activity"/>
    <property type="evidence" value="ECO:0007669"/>
    <property type="project" value="UniProtKB-KW"/>
</dbReference>
<dbReference type="SUPFAM" id="SSF53448">
    <property type="entry name" value="Nucleotide-diphospho-sugar transferases"/>
    <property type="match status" value="1"/>
</dbReference>
<reference evidence="2 3" key="1">
    <citation type="submission" date="2018-08" db="EMBL/GenBank/DDBJ databases">
        <authorList>
            <person name="Khan S.A."/>
        </authorList>
    </citation>
    <scope>NUCLEOTIDE SEQUENCE [LARGE SCALE GENOMIC DNA]</scope>
    <source>
        <strain evidence="2 3">GTF-13</strain>
    </source>
</reference>
<comment type="caution">
    <text evidence="2">The sequence shown here is derived from an EMBL/GenBank/DDBJ whole genome shotgun (WGS) entry which is preliminary data.</text>
</comment>
<dbReference type="Gene3D" id="3.90.550.10">
    <property type="entry name" value="Spore Coat Polysaccharide Biosynthesis Protein SpsA, Chain A"/>
    <property type="match status" value="1"/>
</dbReference>
<feature type="domain" description="Glycosyltransferase 2-like" evidence="1">
    <location>
        <begin position="11"/>
        <end position="144"/>
    </location>
</feature>
<name>A0A3P3VPG3_9GAMM</name>
<organism evidence="2 3">
    <name type="scientific">Aestuariirhabdus litorea</name>
    <dbReference type="NCBI Taxonomy" id="2528527"/>
    <lineage>
        <taxon>Bacteria</taxon>
        <taxon>Pseudomonadati</taxon>
        <taxon>Pseudomonadota</taxon>
        <taxon>Gammaproteobacteria</taxon>
        <taxon>Oceanospirillales</taxon>
        <taxon>Aestuariirhabdaceae</taxon>
        <taxon>Aestuariirhabdus</taxon>
    </lineage>
</organism>
<dbReference type="Pfam" id="PF00535">
    <property type="entry name" value="Glycos_transf_2"/>
    <property type="match status" value="1"/>
</dbReference>
<gene>
    <name evidence="2" type="ORF">D0544_05735</name>
</gene>